<dbReference type="AlphaFoldDB" id="A0AAE3QQR7"/>
<accession>A0AAE3QQR7</accession>
<dbReference type="RefSeq" id="WP_313980009.1">
    <property type="nucleotide sequence ID" value="NZ_JASJOS010000006.1"/>
</dbReference>
<dbReference type="Pfam" id="PF12833">
    <property type="entry name" value="HTH_18"/>
    <property type="match status" value="1"/>
</dbReference>
<dbReference type="SMART" id="SM00342">
    <property type="entry name" value="HTH_ARAC"/>
    <property type="match status" value="1"/>
</dbReference>
<comment type="caution">
    <text evidence="5">The sequence shown here is derived from an EMBL/GenBank/DDBJ whole genome shotgun (WGS) entry which is preliminary data.</text>
</comment>
<dbReference type="InterPro" id="IPR018060">
    <property type="entry name" value="HTH_AraC"/>
</dbReference>
<dbReference type="GO" id="GO:0003700">
    <property type="term" value="F:DNA-binding transcription factor activity"/>
    <property type="evidence" value="ECO:0007669"/>
    <property type="project" value="InterPro"/>
</dbReference>
<dbReference type="Gene3D" id="1.10.10.60">
    <property type="entry name" value="Homeodomain-like"/>
    <property type="match status" value="1"/>
</dbReference>
<dbReference type="EMBL" id="JASJOS010000006">
    <property type="protein sequence ID" value="MDJ1481775.1"/>
    <property type="molecule type" value="Genomic_DNA"/>
</dbReference>
<evidence type="ECO:0000256" key="1">
    <source>
        <dbReference type="ARBA" id="ARBA00023015"/>
    </source>
</evidence>
<protein>
    <submittedName>
        <fullName evidence="5">Helix-turn-helix transcriptional regulator</fullName>
    </submittedName>
</protein>
<dbReference type="InterPro" id="IPR009057">
    <property type="entry name" value="Homeodomain-like_sf"/>
</dbReference>
<name>A0AAE3QQR7_9BACT</name>
<evidence type="ECO:0000256" key="2">
    <source>
        <dbReference type="ARBA" id="ARBA00023125"/>
    </source>
</evidence>
<keyword evidence="1" id="KW-0805">Transcription regulation</keyword>
<dbReference type="SUPFAM" id="SSF46689">
    <property type="entry name" value="Homeodomain-like"/>
    <property type="match status" value="1"/>
</dbReference>
<dbReference type="PANTHER" id="PTHR46796:SF13">
    <property type="entry name" value="HTH-TYPE TRANSCRIPTIONAL ACTIVATOR RHAS"/>
    <property type="match status" value="1"/>
</dbReference>
<dbReference type="InterPro" id="IPR046532">
    <property type="entry name" value="DUF6597"/>
</dbReference>
<evidence type="ECO:0000259" key="4">
    <source>
        <dbReference type="PROSITE" id="PS01124"/>
    </source>
</evidence>
<sequence length="274" mass="32102">MLSYIQYQPSSLLARYIECYWIFKVPLMAASFVERLIPGGRVELMINLGHSMHFLANDKLEQGDLIDQVHIMGQRNRIYYAKSSGEMYMLGARFKPGGIHAFTRLPASELLNQVISAEDVLGGTLKGWEDRLREKKTDAERIALLDLLMQQLVQYTTTEWNDCTKIIDIIRQKNVLSVNELCDENESYYKKLERSFLKYVGYTPKHYYRIVRFNKALRQMQFNQKSLTAISHDCDYYDQSHFIKDFRQFTGTTPRQFQSETHHIADFLISQQPV</sequence>
<proteinExistence type="predicted"/>
<dbReference type="Pfam" id="PF20240">
    <property type="entry name" value="DUF6597"/>
    <property type="match status" value="1"/>
</dbReference>
<dbReference type="GO" id="GO:0043565">
    <property type="term" value="F:sequence-specific DNA binding"/>
    <property type="evidence" value="ECO:0007669"/>
    <property type="project" value="InterPro"/>
</dbReference>
<dbReference type="Proteomes" id="UP001241110">
    <property type="component" value="Unassembled WGS sequence"/>
</dbReference>
<dbReference type="InterPro" id="IPR050204">
    <property type="entry name" value="AraC_XylS_family_regulators"/>
</dbReference>
<evidence type="ECO:0000256" key="3">
    <source>
        <dbReference type="ARBA" id="ARBA00023163"/>
    </source>
</evidence>
<dbReference type="PANTHER" id="PTHR46796">
    <property type="entry name" value="HTH-TYPE TRANSCRIPTIONAL ACTIVATOR RHAS-RELATED"/>
    <property type="match status" value="1"/>
</dbReference>
<evidence type="ECO:0000313" key="6">
    <source>
        <dbReference type="Proteomes" id="UP001241110"/>
    </source>
</evidence>
<organism evidence="5 6">
    <name type="scientific">Xanthocytophaga flava</name>
    <dbReference type="NCBI Taxonomy" id="3048013"/>
    <lineage>
        <taxon>Bacteria</taxon>
        <taxon>Pseudomonadati</taxon>
        <taxon>Bacteroidota</taxon>
        <taxon>Cytophagia</taxon>
        <taxon>Cytophagales</taxon>
        <taxon>Rhodocytophagaceae</taxon>
        <taxon>Xanthocytophaga</taxon>
    </lineage>
</organism>
<keyword evidence="2" id="KW-0238">DNA-binding</keyword>
<gene>
    <name evidence="5" type="ORF">QNI16_14840</name>
</gene>
<reference evidence="5" key="1">
    <citation type="submission" date="2023-05" db="EMBL/GenBank/DDBJ databases">
        <authorList>
            <person name="Zhang X."/>
        </authorList>
    </citation>
    <scope>NUCLEOTIDE SEQUENCE</scope>
    <source>
        <strain evidence="5">YF14B1</strain>
    </source>
</reference>
<evidence type="ECO:0000313" key="5">
    <source>
        <dbReference type="EMBL" id="MDJ1481775.1"/>
    </source>
</evidence>
<keyword evidence="3" id="KW-0804">Transcription</keyword>
<dbReference type="PROSITE" id="PS01124">
    <property type="entry name" value="HTH_ARAC_FAMILY_2"/>
    <property type="match status" value="1"/>
</dbReference>
<feature type="domain" description="HTH araC/xylS-type" evidence="4">
    <location>
        <begin position="161"/>
        <end position="260"/>
    </location>
</feature>